<feature type="region of interest" description="Disordered" evidence="4">
    <location>
        <begin position="490"/>
        <end position="941"/>
    </location>
</feature>
<feature type="compositionally biased region" description="Gly residues" evidence="4">
    <location>
        <begin position="631"/>
        <end position="640"/>
    </location>
</feature>
<feature type="compositionally biased region" description="Low complexity" evidence="4">
    <location>
        <begin position="715"/>
        <end position="741"/>
    </location>
</feature>
<feature type="compositionally biased region" description="Polar residues" evidence="4">
    <location>
        <begin position="1110"/>
        <end position="1124"/>
    </location>
</feature>
<feature type="compositionally biased region" description="Low complexity" evidence="4">
    <location>
        <begin position="555"/>
        <end position="566"/>
    </location>
</feature>
<evidence type="ECO:0000256" key="1">
    <source>
        <dbReference type="ARBA" id="ARBA00004123"/>
    </source>
</evidence>
<dbReference type="InterPro" id="IPR039462">
    <property type="entry name" value="Nup159/Nup146_N"/>
</dbReference>
<feature type="compositionally biased region" description="Low complexity" evidence="4">
    <location>
        <begin position="445"/>
        <end position="466"/>
    </location>
</feature>
<comment type="subcellular location">
    <subcellularLocation>
        <location evidence="1">Nucleus</location>
    </subcellularLocation>
</comment>
<feature type="compositionally biased region" description="Basic and acidic residues" evidence="4">
    <location>
        <begin position="1294"/>
        <end position="1304"/>
    </location>
</feature>
<keyword evidence="2" id="KW-0813">Transport</keyword>
<feature type="domain" description="Nucleoporin Nup159/Nup146 N-terminal" evidence="5">
    <location>
        <begin position="66"/>
        <end position="376"/>
    </location>
</feature>
<evidence type="ECO:0000313" key="7">
    <source>
        <dbReference type="Proteomes" id="UP001218188"/>
    </source>
</evidence>
<dbReference type="Proteomes" id="UP001218188">
    <property type="component" value="Unassembled WGS sequence"/>
</dbReference>
<feature type="compositionally biased region" description="Gly residues" evidence="4">
    <location>
        <begin position="687"/>
        <end position="698"/>
    </location>
</feature>
<accession>A0AAD6X581</accession>
<organism evidence="6 7">
    <name type="scientific">Mycena alexandri</name>
    <dbReference type="NCBI Taxonomy" id="1745969"/>
    <lineage>
        <taxon>Eukaryota</taxon>
        <taxon>Fungi</taxon>
        <taxon>Dikarya</taxon>
        <taxon>Basidiomycota</taxon>
        <taxon>Agaricomycotina</taxon>
        <taxon>Agaricomycetes</taxon>
        <taxon>Agaricomycetidae</taxon>
        <taxon>Agaricales</taxon>
        <taxon>Marasmiineae</taxon>
        <taxon>Mycenaceae</taxon>
        <taxon>Mycena</taxon>
    </lineage>
</organism>
<feature type="compositionally biased region" description="Polar residues" evidence="4">
    <location>
        <begin position="1274"/>
        <end position="1288"/>
    </location>
</feature>
<feature type="compositionally biased region" description="Polar residues" evidence="4">
    <location>
        <begin position="894"/>
        <end position="916"/>
    </location>
</feature>
<evidence type="ECO:0000256" key="3">
    <source>
        <dbReference type="ARBA" id="ARBA00023242"/>
    </source>
</evidence>
<keyword evidence="3" id="KW-0539">Nucleus</keyword>
<evidence type="ECO:0000313" key="6">
    <source>
        <dbReference type="EMBL" id="KAJ7039548.1"/>
    </source>
</evidence>
<dbReference type="SUPFAM" id="SSF117289">
    <property type="entry name" value="Nucleoporin domain"/>
    <property type="match status" value="1"/>
</dbReference>
<evidence type="ECO:0000256" key="4">
    <source>
        <dbReference type="SAM" id="MobiDB-lite"/>
    </source>
</evidence>
<feature type="compositionally biased region" description="Polar residues" evidence="4">
    <location>
        <begin position="1014"/>
        <end position="1023"/>
    </location>
</feature>
<dbReference type="Gene3D" id="2.130.10.10">
    <property type="entry name" value="YVTN repeat-like/Quinoprotein amine dehydrogenase"/>
    <property type="match status" value="1"/>
</dbReference>
<dbReference type="InterPro" id="IPR015943">
    <property type="entry name" value="WD40/YVTN_repeat-like_dom_sf"/>
</dbReference>
<sequence>MSFAPLSRPAQSQVKVDPTPNRPQTDGFNYPTFRLLNKQSRVTLSPDFLVPSNVRRVLTTSSADGGWFAATTSRGLIVSPLSELRDALKNGNEEVFTPKRTLTCNPVAIAFACNDTRLLAGTEQGHILVFDSAQLRSSSAEANPIQVFQGSSSPASQILPNPSNENELAQLVAIVRVDGTVQMLNMQMESKGAWAGTDFENTPVAASWSPKGKQLAIGLRTGDILTFGLTNNALPLKHVPPTANSPLVSLHWVGPAFTFRTSYGSNPRDFPHHIVSLDTRSNTAAFIQLTHPFPLADRPQNAQVLVLPRWDQDSTSAEEAKTLVVVGDTSSTDLEVLANAGSRWFQQSQENPLTVPLDKNDEDTFLLTLDVDLTDDELPIMYAYLNDGTVQGWYITHPDSKPYPGLAGATQVSPSAPAFEQQQSSTPSAFGQQQSASPFSQPTTSAFGQPSGFGQSSGSAFGQPPSTSAFGQPQTTPAFGQSAFAQQPAFGQSSFGAQSSTPSAFGSSNTTSAFGSSTAASPFGSSTGGGFGAFASTPSAFGGSSNPPVAPPLNSTPSVSMGESSSGFGGLSLGSSNSESDGKPKAVGGGMFGSSPSPLPLPPNHPANQPSTPTPSTFSDPSLVKPASGFGAFGSVGSGAFGNPKPGSAFGGGGAFGGGSSSSNDAKPATPSSTASPAFGKSSFGQPGFGHTGFGQTGFGQKPASTFGQPGFGVASGAPATPSSSGGGFSAFASSGPTGFANTATTSAFGGGNPSASPPTASPLRVALLSAGNTSPSPSPASAFGGGSASPSPSPFGGGSPSPNPVASAFAGFGAAANSAFGNKTPQAPSSSSNPGTSAFASFGPPSNSLFGNKTPQPSPAIQPNSASSSPDSTKDRRSPSPQDSPPPAAPSPLNFTTTSPSPTSGAFGNLKSASSGFKPASGFGAFGGDSTSSSSPFFSAASQSKAPLVSAFGNTSLPSTPTPAPAAGAPAFGAPSLLGGAKSAFAPISPASTPTKTPTPVSGGFSAFGGSPVSLTSSTTPAKSFGELLKAKDETPEKPKPASVFGGSGFSGSQPKPESPASSPSPTPTAPIKPVQVFSAPPKDPEPAVKGSAGDKATESSSADDKEASISTGSSGALSQASSFVEVAAGEAEDDADGEEEGEDDEDDDGDSFLSESFGSGSEAPPDDDDGEDDSRSPSPSTVPLPPSRSPSSTPRAEVPTIHVSHSPEHSDEESDSSDGSRLSTIREESATPPGSPEKKERSPQPSPQKTPIAAPVPVAPSPFGIGLGRPSTRPTRSSPLATTSSSGDEDDKEKTVKADKGALKATARISQADFRGNVYASENGIH</sequence>
<reference evidence="6" key="1">
    <citation type="submission" date="2023-03" db="EMBL/GenBank/DDBJ databases">
        <title>Massive genome expansion in bonnet fungi (Mycena s.s.) driven by repeated elements and novel gene families across ecological guilds.</title>
        <authorList>
            <consortium name="Lawrence Berkeley National Laboratory"/>
            <person name="Harder C.B."/>
            <person name="Miyauchi S."/>
            <person name="Viragh M."/>
            <person name="Kuo A."/>
            <person name="Thoen E."/>
            <person name="Andreopoulos B."/>
            <person name="Lu D."/>
            <person name="Skrede I."/>
            <person name="Drula E."/>
            <person name="Henrissat B."/>
            <person name="Morin E."/>
            <person name="Kohler A."/>
            <person name="Barry K."/>
            <person name="LaButti K."/>
            <person name="Morin E."/>
            <person name="Salamov A."/>
            <person name="Lipzen A."/>
            <person name="Mereny Z."/>
            <person name="Hegedus B."/>
            <person name="Baldrian P."/>
            <person name="Stursova M."/>
            <person name="Weitz H."/>
            <person name="Taylor A."/>
            <person name="Grigoriev I.V."/>
            <person name="Nagy L.G."/>
            <person name="Martin F."/>
            <person name="Kauserud H."/>
        </authorList>
    </citation>
    <scope>NUCLEOTIDE SEQUENCE</scope>
    <source>
        <strain evidence="6">CBHHK200</strain>
    </source>
</reference>
<feature type="compositionally biased region" description="Low complexity" evidence="4">
    <location>
        <begin position="533"/>
        <end position="545"/>
    </location>
</feature>
<feature type="compositionally biased region" description="Low complexity" evidence="4">
    <location>
        <begin position="1052"/>
        <end position="1063"/>
    </location>
</feature>
<feature type="compositionally biased region" description="Gly residues" evidence="4">
    <location>
        <begin position="649"/>
        <end position="660"/>
    </location>
</feature>
<feature type="compositionally biased region" description="Polar residues" evidence="4">
    <location>
        <begin position="410"/>
        <end position="444"/>
    </location>
</feature>
<feature type="region of interest" description="Disordered" evidence="4">
    <location>
        <begin position="1"/>
        <end position="28"/>
    </location>
</feature>
<feature type="compositionally biased region" description="Basic and acidic residues" evidence="4">
    <location>
        <begin position="1030"/>
        <end position="1041"/>
    </location>
</feature>
<feature type="compositionally biased region" description="Low complexity" evidence="4">
    <location>
        <begin position="606"/>
        <end position="630"/>
    </location>
</feature>
<feature type="region of interest" description="Disordered" evidence="4">
    <location>
        <begin position="988"/>
        <end position="1304"/>
    </location>
</feature>
<gene>
    <name evidence="6" type="ORF">C8F04DRAFT_1392249</name>
</gene>
<feature type="compositionally biased region" description="Low complexity" evidence="4">
    <location>
        <begin position="505"/>
        <end position="525"/>
    </location>
</feature>
<feature type="compositionally biased region" description="Acidic residues" evidence="4">
    <location>
        <begin position="1132"/>
        <end position="1152"/>
    </location>
</feature>
<dbReference type="Pfam" id="PF16755">
    <property type="entry name" value="Beta-prop_NUP159_NUP214"/>
    <property type="match status" value="1"/>
</dbReference>
<feature type="compositionally biased region" description="Low complexity" evidence="4">
    <location>
        <begin position="988"/>
        <end position="1001"/>
    </location>
</feature>
<feature type="compositionally biased region" description="Low complexity" evidence="4">
    <location>
        <begin position="770"/>
        <end position="783"/>
    </location>
</feature>
<feature type="compositionally biased region" description="Polar residues" evidence="4">
    <location>
        <begin position="824"/>
        <end position="872"/>
    </location>
</feature>
<keyword evidence="7" id="KW-1185">Reference proteome</keyword>
<dbReference type="EMBL" id="JARJCM010000026">
    <property type="protein sequence ID" value="KAJ7039548.1"/>
    <property type="molecule type" value="Genomic_DNA"/>
</dbReference>
<feature type="compositionally biased region" description="Low complexity" evidence="4">
    <location>
        <begin position="1153"/>
        <end position="1165"/>
    </location>
</feature>
<feature type="compositionally biased region" description="Low complexity" evidence="4">
    <location>
        <begin position="805"/>
        <end position="823"/>
    </location>
</feature>
<feature type="compositionally biased region" description="Low complexity" evidence="4">
    <location>
        <begin position="921"/>
        <end position="941"/>
    </location>
</feature>
<feature type="region of interest" description="Disordered" evidence="4">
    <location>
        <begin position="405"/>
        <end position="478"/>
    </location>
</feature>
<feature type="compositionally biased region" description="Polar residues" evidence="4">
    <location>
        <begin position="467"/>
        <end position="478"/>
    </location>
</feature>
<feature type="compositionally biased region" description="Polar residues" evidence="4">
    <location>
        <begin position="742"/>
        <end position="755"/>
    </location>
</feature>
<name>A0AAD6X581_9AGAR</name>
<feature type="compositionally biased region" description="Polar residues" evidence="4">
    <location>
        <begin position="490"/>
        <end position="504"/>
    </location>
</feature>
<evidence type="ECO:0000259" key="5">
    <source>
        <dbReference type="Pfam" id="PF16755"/>
    </source>
</evidence>
<protein>
    <recommendedName>
        <fullName evidence="5">Nucleoporin Nup159/Nup146 N-terminal domain-containing protein</fullName>
    </recommendedName>
</protein>
<comment type="caution">
    <text evidence="6">The sequence shown here is derived from an EMBL/GenBank/DDBJ whole genome shotgun (WGS) entry which is preliminary data.</text>
</comment>
<dbReference type="GO" id="GO:0005634">
    <property type="term" value="C:nucleus"/>
    <property type="evidence" value="ECO:0007669"/>
    <property type="project" value="UniProtKB-SubCell"/>
</dbReference>
<evidence type="ECO:0000256" key="2">
    <source>
        <dbReference type="ARBA" id="ARBA00022448"/>
    </source>
</evidence>
<proteinExistence type="predicted"/>